<sequence length="147" mass="15761">MRIFSALAVTVALAGCSTAPITVERAKSVPQERIYFVGEEGQQSSSTLVVVRDRGATGSACFINLWINGKIAAQFDPEEKAVFKILPGGHILGIQIQKTGLCGIGQGLIEREVVIAPGEVKYYRIFTSANAEVDLLPSAYVGGQYEK</sequence>
<dbReference type="Proteomes" id="UP001074635">
    <property type="component" value="Unassembled WGS sequence"/>
</dbReference>
<protein>
    <recommendedName>
        <fullName evidence="3">Lipoprotein</fullName>
    </recommendedName>
</protein>
<dbReference type="RefSeq" id="WP_268378266.1">
    <property type="nucleotide sequence ID" value="NZ_JAPQTC020000004.1"/>
</dbReference>
<keyword evidence="2" id="KW-1185">Reference proteome</keyword>
<reference evidence="1" key="1">
    <citation type="submission" date="2023-08" db="EMBL/GenBank/DDBJ databases">
        <title>Study of Resistomes in environmental pathogenic environmental.</title>
        <authorList>
            <person name="Bhattacharjee A."/>
            <person name="Singh A.K."/>
        </authorList>
    </citation>
    <scope>NUCLEOTIDE SEQUENCE</scope>
    <source>
        <strain evidence="1">S1</strain>
    </source>
</reference>
<dbReference type="PROSITE" id="PS51257">
    <property type="entry name" value="PROKAR_LIPOPROTEIN"/>
    <property type="match status" value="1"/>
</dbReference>
<comment type="caution">
    <text evidence="1">The sequence shown here is derived from an EMBL/GenBank/DDBJ whole genome shotgun (WGS) entry which is preliminary data.</text>
</comment>
<organism evidence="1 2">
    <name type="scientific">Alcaligenes nematophilus</name>
    <dbReference type="NCBI Taxonomy" id="2994643"/>
    <lineage>
        <taxon>Bacteria</taxon>
        <taxon>Pseudomonadati</taxon>
        <taxon>Pseudomonadota</taxon>
        <taxon>Betaproteobacteria</taxon>
        <taxon>Burkholderiales</taxon>
        <taxon>Alcaligenaceae</taxon>
        <taxon>Alcaligenes</taxon>
    </lineage>
</organism>
<evidence type="ECO:0008006" key="3">
    <source>
        <dbReference type="Google" id="ProtNLM"/>
    </source>
</evidence>
<dbReference type="EMBL" id="JAPQTC020000004">
    <property type="protein sequence ID" value="MDT8505164.1"/>
    <property type="molecule type" value="Genomic_DNA"/>
</dbReference>
<name>A0ABU3MXU5_9BURK</name>
<evidence type="ECO:0000313" key="1">
    <source>
        <dbReference type="EMBL" id="MDT8505164.1"/>
    </source>
</evidence>
<proteinExistence type="predicted"/>
<gene>
    <name evidence="1" type="ORF">OYC61_012730</name>
</gene>
<accession>A0ABU3MXU5</accession>
<evidence type="ECO:0000313" key="2">
    <source>
        <dbReference type="Proteomes" id="UP001074635"/>
    </source>
</evidence>